<proteinExistence type="predicted"/>
<dbReference type="Proteomes" id="UP000239340">
    <property type="component" value="Chromosome"/>
</dbReference>
<keyword evidence="2" id="KW-1133">Transmembrane helix</keyword>
<evidence type="ECO:0000313" key="3">
    <source>
        <dbReference type="EMBL" id="AUX76295.1"/>
    </source>
</evidence>
<evidence type="ECO:0000256" key="1">
    <source>
        <dbReference type="SAM" id="Coils"/>
    </source>
</evidence>
<keyword evidence="2" id="KW-0472">Membrane</keyword>
<dbReference type="RefSeq" id="WP_104839147.1">
    <property type="nucleotide sequence ID" value="NZ_CP024307.1"/>
</dbReference>
<name>A0A2L0H485_RHIFR</name>
<organism evidence="3 4">
    <name type="scientific">Rhizobium fredii</name>
    <name type="common">Sinorhizobium fredii</name>
    <dbReference type="NCBI Taxonomy" id="380"/>
    <lineage>
        <taxon>Bacteria</taxon>
        <taxon>Pseudomonadati</taxon>
        <taxon>Pseudomonadota</taxon>
        <taxon>Alphaproteobacteria</taxon>
        <taxon>Hyphomicrobiales</taxon>
        <taxon>Rhizobiaceae</taxon>
        <taxon>Sinorhizobium/Ensifer group</taxon>
        <taxon>Sinorhizobium</taxon>
    </lineage>
</organism>
<gene>
    <name evidence="3" type="ORF">NXT3_CH01723</name>
</gene>
<keyword evidence="2" id="KW-0812">Transmembrane</keyword>
<evidence type="ECO:0000256" key="2">
    <source>
        <dbReference type="SAM" id="Phobius"/>
    </source>
</evidence>
<feature type="coiled-coil region" evidence="1">
    <location>
        <begin position="88"/>
        <end position="157"/>
    </location>
</feature>
<feature type="transmembrane region" description="Helical" evidence="2">
    <location>
        <begin position="6"/>
        <end position="24"/>
    </location>
</feature>
<keyword evidence="1" id="KW-0175">Coiled coil</keyword>
<accession>A0A2L0H485</accession>
<sequence>MGAFDIIAVAAGCIIAVAALTMIFRQLEVSSGHGIVMGVAAVLLALPLISNFEWTGDGFKVTTKEVALELTEQVKQVREQQASLSQGLQSLNAVLQEASGQIAAIQQVLKRDAPNAETDLLKPTVDPEKFEKLRNQFEHAIQTNNAATEQLETLQQTITKDWDRQLDVLKQP</sequence>
<dbReference type="AlphaFoldDB" id="A0A2L0H485"/>
<feature type="transmembrane region" description="Helical" evidence="2">
    <location>
        <begin position="36"/>
        <end position="54"/>
    </location>
</feature>
<protein>
    <submittedName>
        <fullName evidence="3">Uncharacterized protein</fullName>
    </submittedName>
</protein>
<dbReference type="EMBL" id="CP024307">
    <property type="protein sequence ID" value="AUX76295.1"/>
    <property type="molecule type" value="Genomic_DNA"/>
</dbReference>
<evidence type="ECO:0000313" key="4">
    <source>
        <dbReference type="Proteomes" id="UP000239340"/>
    </source>
</evidence>
<reference evidence="3 4" key="1">
    <citation type="submission" date="2017-10" db="EMBL/GenBank/DDBJ databases">
        <title>Analysis of the genome sequences of Rhizobium populations associated to common bean (phaseolus vulgaris).</title>
        <authorList>
            <person name="Bustos P."/>
            <person name="Santamaria R.I."/>
            <person name="Miranda-Sanchez F."/>
            <person name="Perez-Carrascal O."/>
            <person name="Juarez S."/>
            <person name="Lozano L."/>
            <person name="Martinez-Flores I."/>
            <person name="Vinuesa P."/>
            <person name="Martinez-Romero E."/>
            <person name="Cevallos M.A."/>
            <person name="Romero D."/>
            <person name="Davila G."/>
            <person name="Gonzalez V."/>
        </authorList>
    </citation>
    <scope>NUCLEOTIDE SEQUENCE [LARGE SCALE GENOMIC DNA]</scope>
    <source>
        <strain evidence="3 4">NXT3</strain>
    </source>
</reference>